<dbReference type="PATRIC" id="fig|1293597.4.peg.1421"/>
<dbReference type="Gene3D" id="3.40.50.1000">
    <property type="entry name" value="HAD superfamily/HAD-like"/>
    <property type="match status" value="1"/>
</dbReference>
<dbReference type="PANTHER" id="PTHR47478:SF1">
    <property type="entry name" value="PYRIMIDINE 5'-NUCLEOTIDASE YJJG"/>
    <property type="match status" value="1"/>
</dbReference>
<protein>
    <submittedName>
        <fullName evidence="1">HAD family hydrolase</fullName>
    </submittedName>
</protein>
<dbReference type="AlphaFoldDB" id="A0A0R1LYF6"/>
<dbReference type="SUPFAM" id="SSF56784">
    <property type="entry name" value="HAD-like"/>
    <property type="match status" value="1"/>
</dbReference>
<dbReference type="InterPro" id="IPR011951">
    <property type="entry name" value="HAD-SF_hydro_IA_YjjG/PynA"/>
</dbReference>
<dbReference type="PANTHER" id="PTHR47478">
    <property type="match status" value="1"/>
</dbReference>
<gene>
    <name evidence="1" type="ORF">FC20_GL001335</name>
</gene>
<dbReference type="InterPro" id="IPR023214">
    <property type="entry name" value="HAD_sf"/>
</dbReference>
<dbReference type="RefSeq" id="WP_056945367.1">
    <property type="nucleotide sequence ID" value="NZ_AZDU01000045.1"/>
</dbReference>
<dbReference type="NCBIfam" id="TIGR02254">
    <property type="entry name" value="YjjG_YfnB"/>
    <property type="match status" value="1"/>
</dbReference>
<dbReference type="InterPro" id="IPR006439">
    <property type="entry name" value="HAD-SF_hydro_IA"/>
</dbReference>
<organism evidence="1 2">
    <name type="scientific">Lactobacillus equicursoris DSM 19284 = JCM 14600 = CIP 110162</name>
    <dbReference type="NCBI Taxonomy" id="1293597"/>
    <lineage>
        <taxon>Bacteria</taxon>
        <taxon>Bacillati</taxon>
        <taxon>Bacillota</taxon>
        <taxon>Bacilli</taxon>
        <taxon>Lactobacillales</taxon>
        <taxon>Lactobacillaceae</taxon>
        <taxon>Lactobacillus</taxon>
    </lineage>
</organism>
<dbReference type="NCBIfam" id="TIGR01549">
    <property type="entry name" value="HAD-SF-IA-v1"/>
    <property type="match status" value="1"/>
</dbReference>
<evidence type="ECO:0000313" key="1">
    <source>
        <dbReference type="EMBL" id="KRL00425.1"/>
    </source>
</evidence>
<proteinExistence type="predicted"/>
<keyword evidence="2" id="KW-1185">Reference proteome</keyword>
<comment type="caution">
    <text evidence="1">The sequence shown here is derived from an EMBL/GenBank/DDBJ whole genome shotgun (WGS) entry which is preliminary data.</text>
</comment>
<dbReference type="SFLD" id="SFLDG01135">
    <property type="entry name" value="C1.5.6:_HAD__Beta-PGM__Phospha"/>
    <property type="match status" value="1"/>
</dbReference>
<dbReference type="Proteomes" id="UP000051074">
    <property type="component" value="Unassembled WGS sequence"/>
</dbReference>
<dbReference type="EMBL" id="AZDU01000045">
    <property type="protein sequence ID" value="KRL00425.1"/>
    <property type="molecule type" value="Genomic_DNA"/>
</dbReference>
<dbReference type="Gene3D" id="1.10.150.240">
    <property type="entry name" value="Putative phosphatase, domain 2"/>
    <property type="match status" value="1"/>
</dbReference>
<accession>A0A0R1LYF6</accession>
<keyword evidence="1" id="KW-0378">Hydrolase</keyword>
<dbReference type="STRING" id="1293597.FC20_GL001335"/>
<dbReference type="SFLD" id="SFLDS00003">
    <property type="entry name" value="Haloacid_Dehalogenase"/>
    <property type="match status" value="1"/>
</dbReference>
<reference evidence="1 2" key="1">
    <citation type="journal article" date="2015" name="Genome Announc.">
        <title>Expanding the biotechnology potential of lactobacilli through comparative genomics of 213 strains and associated genera.</title>
        <authorList>
            <person name="Sun Z."/>
            <person name="Harris H.M."/>
            <person name="McCann A."/>
            <person name="Guo C."/>
            <person name="Argimon S."/>
            <person name="Zhang W."/>
            <person name="Yang X."/>
            <person name="Jeffery I.B."/>
            <person name="Cooney J.C."/>
            <person name="Kagawa T.F."/>
            <person name="Liu W."/>
            <person name="Song Y."/>
            <person name="Salvetti E."/>
            <person name="Wrobel A."/>
            <person name="Rasinkangas P."/>
            <person name="Parkhill J."/>
            <person name="Rea M.C."/>
            <person name="O'Sullivan O."/>
            <person name="Ritari J."/>
            <person name="Douillard F.P."/>
            <person name="Paul Ross R."/>
            <person name="Yang R."/>
            <person name="Briner A.E."/>
            <person name="Felis G.E."/>
            <person name="de Vos W.M."/>
            <person name="Barrangou R."/>
            <person name="Klaenhammer T.R."/>
            <person name="Caufield P.W."/>
            <person name="Cui Y."/>
            <person name="Zhang H."/>
            <person name="O'Toole P.W."/>
        </authorList>
    </citation>
    <scope>NUCLEOTIDE SEQUENCE [LARGE SCALE GENOMIC DNA]</scope>
    <source>
        <strain evidence="1 2">DSM 19284</strain>
    </source>
</reference>
<name>A0A0R1LYF6_9LACO</name>
<dbReference type="GO" id="GO:0008253">
    <property type="term" value="F:5'-nucleotidase activity"/>
    <property type="evidence" value="ECO:0007669"/>
    <property type="project" value="InterPro"/>
</dbReference>
<dbReference type="InterPro" id="IPR036412">
    <property type="entry name" value="HAD-like_sf"/>
</dbReference>
<dbReference type="PRINTS" id="PR00413">
    <property type="entry name" value="HADHALOGNASE"/>
</dbReference>
<dbReference type="NCBIfam" id="TIGR01509">
    <property type="entry name" value="HAD-SF-IA-v3"/>
    <property type="match status" value="1"/>
</dbReference>
<dbReference type="Pfam" id="PF00702">
    <property type="entry name" value="Hydrolase"/>
    <property type="match status" value="1"/>
</dbReference>
<sequence>MKYKQIIVDVDDTLLDTPDTVQQALNYLFKAHGWDLTDDFKKEFHSYNQGLWRQLEKGELTYDQLRAVLFPSLIKKYYGEDIDGLAVADEFHGYFHDGHKLLPGAKDTLIYAKKLGYSLAVLSNGEQFGQERRLKLAGIHDYFDLIVTSELAGCQKPDPEIFDFFFSQSDYSPSETVFFGDGLSSDILGAAGYGFDSVWYNHRHRKNTLHVHPLFEVDNYAQFQRILQKDFAPDSLV</sequence>
<dbReference type="InterPro" id="IPR052550">
    <property type="entry name" value="Pyrimidine_5'-ntase_YjjG"/>
</dbReference>
<dbReference type="InterPro" id="IPR023198">
    <property type="entry name" value="PGP-like_dom2"/>
</dbReference>
<dbReference type="SFLD" id="SFLDG01129">
    <property type="entry name" value="C1.5:_HAD__Beta-PGM__Phosphata"/>
    <property type="match status" value="1"/>
</dbReference>
<evidence type="ECO:0000313" key="2">
    <source>
        <dbReference type="Proteomes" id="UP000051074"/>
    </source>
</evidence>